<dbReference type="InterPro" id="IPR050267">
    <property type="entry name" value="Anti-sigma-factor_SerPK"/>
</dbReference>
<evidence type="ECO:0000313" key="4">
    <source>
        <dbReference type="Proteomes" id="UP000004217"/>
    </source>
</evidence>
<comment type="caution">
    <text evidence="3">The sequence shown here is derived from an EMBL/GenBank/DDBJ whole genome shotgun (WGS) entry which is preliminary data.</text>
</comment>
<accession>G2GEC3</accession>
<feature type="domain" description="Histidine kinase/HSP90-like ATPase" evidence="2">
    <location>
        <begin position="31"/>
        <end position="142"/>
    </location>
</feature>
<dbReference type="PANTHER" id="PTHR35526">
    <property type="entry name" value="ANTI-SIGMA-F FACTOR RSBW-RELATED"/>
    <property type="match status" value="1"/>
</dbReference>
<proteinExistence type="predicted"/>
<protein>
    <submittedName>
        <fullName evidence="3">ATPase</fullName>
    </submittedName>
</protein>
<dbReference type="CDD" id="cd16936">
    <property type="entry name" value="HATPase_RsbW-like"/>
    <property type="match status" value="1"/>
</dbReference>
<keyword evidence="1" id="KW-0418">Kinase</keyword>
<dbReference type="RefSeq" id="WP_007497463.1">
    <property type="nucleotide sequence ID" value="NZ_AGBF01000065.1"/>
</dbReference>
<name>G2GEC3_9ACTN</name>
<dbReference type="Pfam" id="PF13581">
    <property type="entry name" value="HATPase_c_2"/>
    <property type="match status" value="1"/>
</dbReference>
<dbReference type="PANTHER" id="PTHR35526:SF3">
    <property type="entry name" value="ANTI-SIGMA-F FACTOR RSBW"/>
    <property type="match status" value="1"/>
</dbReference>
<dbReference type="SUPFAM" id="SSF55874">
    <property type="entry name" value="ATPase domain of HSP90 chaperone/DNA topoisomerase II/histidine kinase"/>
    <property type="match status" value="1"/>
</dbReference>
<evidence type="ECO:0000259" key="2">
    <source>
        <dbReference type="Pfam" id="PF13581"/>
    </source>
</evidence>
<evidence type="ECO:0000313" key="3">
    <source>
        <dbReference type="EMBL" id="EGX58148.1"/>
    </source>
</evidence>
<dbReference type="AlphaFoldDB" id="G2GEC3"/>
<dbReference type="EMBL" id="AGBF01000065">
    <property type="protein sequence ID" value="EGX58148.1"/>
    <property type="molecule type" value="Genomic_DNA"/>
</dbReference>
<keyword evidence="1" id="KW-0723">Serine/threonine-protein kinase</keyword>
<organism evidence="3 4">
    <name type="scientific">Streptomyces zinciresistens K42</name>
    <dbReference type="NCBI Taxonomy" id="700597"/>
    <lineage>
        <taxon>Bacteria</taxon>
        <taxon>Bacillati</taxon>
        <taxon>Actinomycetota</taxon>
        <taxon>Actinomycetes</taxon>
        <taxon>Kitasatosporales</taxon>
        <taxon>Streptomycetaceae</taxon>
        <taxon>Streptomyces</taxon>
    </lineage>
</organism>
<keyword evidence="1" id="KW-0808">Transferase</keyword>
<reference evidence="3 4" key="1">
    <citation type="submission" date="2011-08" db="EMBL/GenBank/DDBJ databases">
        <authorList>
            <person name="Lin Y."/>
            <person name="Hao X."/>
            <person name="Johnstone L."/>
            <person name="Miller S.J."/>
            <person name="Wei G."/>
            <person name="Rensing C."/>
        </authorList>
    </citation>
    <scope>NUCLEOTIDE SEQUENCE [LARGE SCALE GENOMIC DNA]</scope>
    <source>
        <strain evidence="3 4">K42</strain>
    </source>
</reference>
<keyword evidence="4" id="KW-1185">Reference proteome</keyword>
<dbReference type="InterPro" id="IPR036890">
    <property type="entry name" value="HATPase_C_sf"/>
</dbReference>
<dbReference type="GO" id="GO:0004674">
    <property type="term" value="F:protein serine/threonine kinase activity"/>
    <property type="evidence" value="ECO:0007669"/>
    <property type="project" value="UniProtKB-KW"/>
</dbReference>
<dbReference type="OrthoDB" id="4304137at2"/>
<dbReference type="Gene3D" id="3.30.565.10">
    <property type="entry name" value="Histidine kinase-like ATPase, C-terminal domain"/>
    <property type="match status" value="1"/>
</dbReference>
<evidence type="ECO:0000256" key="1">
    <source>
        <dbReference type="ARBA" id="ARBA00022527"/>
    </source>
</evidence>
<gene>
    <name evidence="3" type="ORF">SZN_19280</name>
</gene>
<sequence>MPVKGHHQERSTEPEAPLARARHLLGAGASISEARHHAAAFLDRARADNGLDVSDRASDIVQLVVSELVTNAYKYAPGPVRLELRLTAHAVDIVVRDGDPTVPAARTADPRRVGQHGLEIVSAVSEALEVAVEPHGKSITARIALSDAPTRA</sequence>
<dbReference type="PATRIC" id="fig|700597.3.peg.3782"/>
<dbReference type="Proteomes" id="UP000004217">
    <property type="component" value="Unassembled WGS sequence"/>
</dbReference>
<dbReference type="InterPro" id="IPR003594">
    <property type="entry name" value="HATPase_dom"/>
</dbReference>